<evidence type="ECO:0000259" key="1">
    <source>
        <dbReference type="Pfam" id="PF00294"/>
    </source>
</evidence>
<organism evidence="2 3">
    <name type="scientific">Candidatus Uhrbacteria bacterium RIFCSPLOWO2_02_FULL_51_9</name>
    <dbReference type="NCBI Taxonomy" id="1802410"/>
    <lineage>
        <taxon>Bacteria</taxon>
        <taxon>Candidatus Uhriibacteriota</taxon>
    </lineage>
</organism>
<accession>A0A1F7VEN4</accession>
<feature type="domain" description="Carbohydrate kinase PfkB" evidence="1">
    <location>
        <begin position="102"/>
        <end position="173"/>
    </location>
</feature>
<sequence length="184" mass="20949">MEVKILITKNGEFGKIPKKLKPKKVRFSRVRTPFLLISSVLDEFDLTNLSEFNGKVFFDVQGYVRDGNDFGKKKSWKPNKIVFKNIFCLKGTAEELQNISKPRVEAQKQKILLITKGKLGCEIFAFGKQYIVKPTKVIISKNTIGAGDTFFAYFVSRFVKTTKVFDSAKYAVKRTSAFLIAQDN</sequence>
<comment type="caution">
    <text evidence="2">The sequence shown here is derived from an EMBL/GenBank/DDBJ whole genome shotgun (WGS) entry which is preliminary data.</text>
</comment>
<proteinExistence type="predicted"/>
<dbReference type="SUPFAM" id="SSF53613">
    <property type="entry name" value="Ribokinase-like"/>
    <property type="match status" value="1"/>
</dbReference>
<dbReference type="InterPro" id="IPR011611">
    <property type="entry name" value="PfkB_dom"/>
</dbReference>
<evidence type="ECO:0000313" key="2">
    <source>
        <dbReference type="EMBL" id="OGL88966.1"/>
    </source>
</evidence>
<evidence type="ECO:0000313" key="3">
    <source>
        <dbReference type="Proteomes" id="UP000176678"/>
    </source>
</evidence>
<gene>
    <name evidence="2" type="ORF">A3H75_02900</name>
</gene>
<dbReference type="Pfam" id="PF00294">
    <property type="entry name" value="PfkB"/>
    <property type="match status" value="1"/>
</dbReference>
<dbReference type="AlphaFoldDB" id="A0A1F7VEN4"/>
<dbReference type="EMBL" id="MGES01000020">
    <property type="protein sequence ID" value="OGL88966.1"/>
    <property type="molecule type" value="Genomic_DNA"/>
</dbReference>
<dbReference type="STRING" id="1802410.A3H75_02900"/>
<protein>
    <recommendedName>
        <fullName evidence="1">Carbohydrate kinase PfkB domain-containing protein</fullName>
    </recommendedName>
</protein>
<dbReference type="Proteomes" id="UP000176678">
    <property type="component" value="Unassembled WGS sequence"/>
</dbReference>
<dbReference type="Gene3D" id="3.40.1190.20">
    <property type="match status" value="1"/>
</dbReference>
<name>A0A1F7VEN4_9BACT</name>
<reference evidence="2 3" key="1">
    <citation type="journal article" date="2016" name="Nat. Commun.">
        <title>Thousands of microbial genomes shed light on interconnected biogeochemical processes in an aquifer system.</title>
        <authorList>
            <person name="Anantharaman K."/>
            <person name="Brown C.T."/>
            <person name="Hug L.A."/>
            <person name="Sharon I."/>
            <person name="Castelle C.J."/>
            <person name="Probst A.J."/>
            <person name="Thomas B.C."/>
            <person name="Singh A."/>
            <person name="Wilkins M.J."/>
            <person name="Karaoz U."/>
            <person name="Brodie E.L."/>
            <person name="Williams K.H."/>
            <person name="Hubbard S.S."/>
            <person name="Banfield J.F."/>
        </authorList>
    </citation>
    <scope>NUCLEOTIDE SEQUENCE [LARGE SCALE GENOMIC DNA]</scope>
</reference>
<dbReference type="InterPro" id="IPR029056">
    <property type="entry name" value="Ribokinase-like"/>
</dbReference>